<reference evidence="2" key="1">
    <citation type="submission" date="2023-01" db="EMBL/GenBank/DDBJ databases">
        <title>The growth and conidiation of Purpureocillium lavendulum are regulated by nitrogen source and histone H3K14 acetylation.</title>
        <authorList>
            <person name="Tang P."/>
            <person name="Han J."/>
            <person name="Zhang C."/>
            <person name="Tang P."/>
            <person name="Qi F."/>
            <person name="Zhang K."/>
            <person name="Liang L."/>
        </authorList>
    </citation>
    <scope>NUCLEOTIDE SEQUENCE</scope>
    <source>
        <strain evidence="2">YMF1.00683</strain>
    </source>
</reference>
<comment type="caution">
    <text evidence="2">The sequence shown here is derived from an EMBL/GenBank/DDBJ whole genome shotgun (WGS) entry which is preliminary data.</text>
</comment>
<dbReference type="AlphaFoldDB" id="A0AB34FIX0"/>
<accession>A0AB34FIX0</accession>
<organism evidence="2 3">
    <name type="scientific">Purpureocillium lavendulum</name>
    <dbReference type="NCBI Taxonomy" id="1247861"/>
    <lineage>
        <taxon>Eukaryota</taxon>
        <taxon>Fungi</taxon>
        <taxon>Dikarya</taxon>
        <taxon>Ascomycota</taxon>
        <taxon>Pezizomycotina</taxon>
        <taxon>Sordariomycetes</taxon>
        <taxon>Hypocreomycetidae</taxon>
        <taxon>Hypocreales</taxon>
        <taxon>Ophiocordycipitaceae</taxon>
        <taxon>Purpureocillium</taxon>
    </lineage>
</organism>
<feature type="region of interest" description="Disordered" evidence="1">
    <location>
        <begin position="1"/>
        <end position="86"/>
    </location>
</feature>
<dbReference type="Proteomes" id="UP001163105">
    <property type="component" value="Unassembled WGS sequence"/>
</dbReference>
<keyword evidence="3" id="KW-1185">Reference proteome</keyword>
<protein>
    <submittedName>
        <fullName evidence="2">Copalyl diphosphate synthase-like protein</fullName>
    </submittedName>
</protein>
<sequence length="139" mass="14103">MVREGTRSQTGNSRPRVFSVPDTAPVQKRRSSKAKAAPDGGVPGAGRKPGPKKSAAGAAGKAAGGVVKKAKKGTAAKTATKPPVLEGPVKADTKVAEKKVAGAVKAAEKIHFQHMADTTQEVKPDEEKADGAAAAEAKE</sequence>
<name>A0AB34FIX0_9HYPO</name>
<evidence type="ECO:0000313" key="3">
    <source>
        <dbReference type="Proteomes" id="UP001163105"/>
    </source>
</evidence>
<evidence type="ECO:0000313" key="2">
    <source>
        <dbReference type="EMBL" id="KAJ6438903.1"/>
    </source>
</evidence>
<gene>
    <name evidence="2" type="ORF">O9K51_08305</name>
</gene>
<feature type="compositionally biased region" description="Low complexity" evidence="1">
    <location>
        <begin position="45"/>
        <end position="67"/>
    </location>
</feature>
<feature type="region of interest" description="Disordered" evidence="1">
    <location>
        <begin position="115"/>
        <end position="139"/>
    </location>
</feature>
<dbReference type="EMBL" id="JAQHRD010000007">
    <property type="protein sequence ID" value="KAJ6438903.1"/>
    <property type="molecule type" value="Genomic_DNA"/>
</dbReference>
<proteinExistence type="predicted"/>
<feature type="compositionally biased region" description="Basic and acidic residues" evidence="1">
    <location>
        <begin position="120"/>
        <end position="139"/>
    </location>
</feature>
<evidence type="ECO:0000256" key="1">
    <source>
        <dbReference type="SAM" id="MobiDB-lite"/>
    </source>
</evidence>